<gene>
    <name evidence="3 4" type="primary">LOC108743317</name>
</gene>
<dbReference type="RefSeq" id="XP_018334350.1">
    <property type="nucleotide sequence ID" value="XM_018478848.1"/>
</dbReference>
<dbReference type="SMART" id="SM00474">
    <property type="entry name" value="35EXOc"/>
    <property type="match status" value="1"/>
</dbReference>
<evidence type="ECO:0000259" key="1">
    <source>
        <dbReference type="SMART" id="SM00474"/>
    </source>
</evidence>
<dbReference type="RefSeq" id="XP_018334349.1">
    <property type="nucleotide sequence ID" value="XM_018478847.1"/>
</dbReference>
<dbReference type="InterPro" id="IPR036397">
    <property type="entry name" value="RNaseH_sf"/>
</dbReference>
<name>A0A1W4XPM8_AGRPL</name>
<organism evidence="2 4">
    <name type="scientific">Agrilus planipennis</name>
    <name type="common">Emerald ash borer</name>
    <name type="synonym">Agrilus marcopoli</name>
    <dbReference type="NCBI Taxonomy" id="224129"/>
    <lineage>
        <taxon>Eukaryota</taxon>
        <taxon>Metazoa</taxon>
        <taxon>Ecdysozoa</taxon>
        <taxon>Arthropoda</taxon>
        <taxon>Hexapoda</taxon>
        <taxon>Insecta</taxon>
        <taxon>Pterygota</taxon>
        <taxon>Neoptera</taxon>
        <taxon>Endopterygota</taxon>
        <taxon>Coleoptera</taxon>
        <taxon>Polyphaga</taxon>
        <taxon>Elateriformia</taxon>
        <taxon>Buprestoidea</taxon>
        <taxon>Buprestidae</taxon>
        <taxon>Agrilinae</taxon>
        <taxon>Agrilus</taxon>
    </lineage>
</organism>
<dbReference type="SUPFAM" id="SSF53098">
    <property type="entry name" value="Ribonuclease H-like"/>
    <property type="match status" value="1"/>
</dbReference>
<protein>
    <submittedName>
        <fullName evidence="3 4">PiRNA biogenesis protein EXD1-like</fullName>
    </submittedName>
</protein>
<dbReference type="OrthoDB" id="26838at2759"/>
<proteinExistence type="predicted"/>
<dbReference type="Pfam" id="PF01612">
    <property type="entry name" value="DNA_pol_A_exo1"/>
    <property type="match status" value="1"/>
</dbReference>
<dbReference type="GO" id="GO:0008408">
    <property type="term" value="F:3'-5' exonuclease activity"/>
    <property type="evidence" value="ECO:0007669"/>
    <property type="project" value="InterPro"/>
</dbReference>
<dbReference type="InterPro" id="IPR012337">
    <property type="entry name" value="RNaseH-like_sf"/>
</dbReference>
<dbReference type="InterPro" id="IPR002562">
    <property type="entry name" value="3'-5'_exonuclease_dom"/>
</dbReference>
<keyword evidence="2" id="KW-1185">Reference proteome</keyword>
<dbReference type="STRING" id="224129.A0A1W4XPM8"/>
<dbReference type="InterPro" id="IPR052144">
    <property type="entry name" value="piRNA_biogenesis_EXD1"/>
</dbReference>
<evidence type="ECO:0000313" key="4">
    <source>
        <dbReference type="RefSeq" id="XP_018334350.1"/>
    </source>
</evidence>
<evidence type="ECO:0000313" key="3">
    <source>
        <dbReference type="RefSeq" id="XP_018334349.1"/>
    </source>
</evidence>
<dbReference type="KEGG" id="apln:108743317"/>
<accession>A0A1W4XPM8</accession>
<dbReference type="GO" id="GO:0034587">
    <property type="term" value="P:piRNA processing"/>
    <property type="evidence" value="ECO:0007669"/>
    <property type="project" value="TreeGrafter"/>
</dbReference>
<evidence type="ECO:0000313" key="2">
    <source>
        <dbReference type="Proteomes" id="UP000192223"/>
    </source>
</evidence>
<feature type="domain" description="3'-5' exonuclease" evidence="1">
    <location>
        <begin position="111"/>
        <end position="291"/>
    </location>
</feature>
<dbReference type="Proteomes" id="UP000192223">
    <property type="component" value="Unplaced"/>
</dbReference>
<reference evidence="3 4" key="1">
    <citation type="submission" date="2025-04" db="UniProtKB">
        <authorList>
            <consortium name="RefSeq"/>
        </authorList>
    </citation>
    <scope>IDENTIFICATION</scope>
    <source>
        <tissue evidence="3 4">Entire body</tissue>
    </source>
</reference>
<sequence>MDFKYRKGQRLVLELASLEVFEGDYESGTKNRIDLNNIIEYPNSSKIKGIQSFYRCDIRSVSVVDNDQSSSSSSNDELSFNNSAEDKDLTQVILLPKVEYDRLKDMMYDFIYMATTDRRYKDAIDDLLNAENIGVVGLGSQYGRSNKIQLLLLSTWKQVYIFDILSFNRKNFEPELKEILESPFIKKVVHDSQRLNACLSHCHNVTMVNFFDTQVADMYINKTGTTPVASRSLSDCLAHYFHLPCNLIVQAERTDIKKWQQRPLTDARKTRAAILVIYLIVLKNKLEEILLRDYYNEVKIYSSNVKGGTYYDSLLITKKTRTSKNIPCYN</sequence>
<dbReference type="AlphaFoldDB" id="A0A1W4XPM8"/>
<dbReference type="PANTHER" id="PTHR46628:SF1">
    <property type="entry name" value="PIRNA BIOGENESIS PROTEIN EXD1"/>
    <property type="match status" value="1"/>
</dbReference>
<dbReference type="GO" id="GO:0003676">
    <property type="term" value="F:nucleic acid binding"/>
    <property type="evidence" value="ECO:0007669"/>
    <property type="project" value="InterPro"/>
</dbReference>
<dbReference type="GO" id="GO:1990923">
    <property type="term" value="C:PET complex"/>
    <property type="evidence" value="ECO:0007669"/>
    <property type="project" value="TreeGrafter"/>
</dbReference>
<dbReference type="GeneID" id="108743317"/>
<dbReference type="Gene3D" id="3.30.420.10">
    <property type="entry name" value="Ribonuclease H-like superfamily/Ribonuclease H"/>
    <property type="match status" value="1"/>
</dbReference>
<dbReference type="PANTHER" id="PTHR46628">
    <property type="entry name" value="PIRNA BIOGENESIS PROTEIN EXD1"/>
    <property type="match status" value="1"/>
</dbReference>